<evidence type="ECO:0000256" key="8">
    <source>
        <dbReference type="ARBA" id="ARBA00044464"/>
    </source>
</evidence>
<feature type="compositionally biased region" description="Low complexity" evidence="9">
    <location>
        <begin position="20"/>
        <end position="33"/>
    </location>
</feature>
<protein>
    <submittedName>
        <fullName evidence="11">Uncharacterized protein</fullName>
    </submittedName>
</protein>
<evidence type="ECO:0000256" key="4">
    <source>
        <dbReference type="ARBA" id="ARBA00022554"/>
    </source>
</evidence>
<keyword evidence="7 10" id="KW-0472">Membrane</keyword>
<gene>
    <name evidence="11" type="ORF">CBR_g31774</name>
</gene>
<proteinExistence type="inferred from homology"/>
<dbReference type="GO" id="GO:0030026">
    <property type="term" value="P:intracellular manganese ion homeostasis"/>
    <property type="evidence" value="ECO:0007669"/>
    <property type="project" value="InterPro"/>
</dbReference>
<keyword evidence="4" id="KW-0926">Vacuole</keyword>
<comment type="catalytic activity">
    <reaction evidence="8">
        <text>Fe(2+)(in) = Fe(2+)(out)</text>
        <dbReference type="Rhea" id="RHEA:28486"/>
        <dbReference type="ChEBI" id="CHEBI:29033"/>
    </reaction>
    <physiologicalReaction direction="left-to-right" evidence="8">
        <dbReference type="Rhea" id="RHEA:28487"/>
    </physiologicalReaction>
</comment>
<dbReference type="STRING" id="69332.A0A388JYA5"/>
<dbReference type="PANTHER" id="PTHR31851">
    <property type="entry name" value="FE(2+)/MN(2+) TRANSPORTER PCL1"/>
    <property type="match status" value="1"/>
</dbReference>
<dbReference type="GO" id="GO:0005384">
    <property type="term" value="F:manganese ion transmembrane transporter activity"/>
    <property type="evidence" value="ECO:0007669"/>
    <property type="project" value="InterPro"/>
</dbReference>
<keyword evidence="6 10" id="KW-1133">Transmembrane helix</keyword>
<reference evidence="11 12" key="1">
    <citation type="journal article" date="2018" name="Cell">
        <title>The Chara Genome: Secondary Complexity and Implications for Plant Terrestrialization.</title>
        <authorList>
            <person name="Nishiyama T."/>
            <person name="Sakayama H."/>
            <person name="Vries J.D."/>
            <person name="Buschmann H."/>
            <person name="Saint-Marcoux D."/>
            <person name="Ullrich K.K."/>
            <person name="Haas F.B."/>
            <person name="Vanderstraeten L."/>
            <person name="Becker D."/>
            <person name="Lang D."/>
            <person name="Vosolsobe S."/>
            <person name="Rombauts S."/>
            <person name="Wilhelmsson P.K.I."/>
            <person name="Janitza P."/>
            <person name="Kern R."/>
            <person name="Heyl A."/>
            <person name="Rumpler F."/>
            <person name="Villalobos L.I.A.C."/>
            <person name="Clay J.M."/>
            <person name="Skokan R."/>
            <person name="Toyoda A."/>
            <person name="Suzuki Y."/>
            <person name="Kagoshima H."/>
            <person name="Schijlen E."/>
            <person name="Tajeshwar N."/>
            <person name="Catarino B."/>
            <person name="Hetherington A.J."/>
            <person name="Saltykova A."/>
            <person name="Bonnot C."/>
            <person name="Breuninger H."/>
            <person name="Symeonidi A."/>
            <person name="Radhakrishnan G.V."/>
            <person name="Van Nieuwerburgh F."/>
            <person name="Deforce D."/>
            <person name="Chang C."/>
            <person name="Karol K.G."/>
            <person name="Hedrich R."/>
            <person name="Ulvskov P."/>
            <person name="Glockner G."/>
            <person name="Delwiche C.F."/>
            <person name="Petrasek J."/>
            <person name="Van de Peer Y."/>
            <person name="Friml J."/>
            <person name="Beilby M."/>
            <person name="Dolan L."/>
            <person name="Kohara Y."/>
            <person name="Sugano S."/>
            <person name="Fujiyama A."/>
            <person name="Delaux P.-M."/>
            <person name="Quint M."/>
            <person name="TheiBen G."/>
            <person name="Hagemann M."/>
            <person name="Harholt J."/>
            <person name="Dunand C."/>
            <person name="Zachgo S."/>
            <person name="Langdale J."/>
            <person name="Maumus F."/>
            <person name="Straeten D.V.D."/>
            <person name="Gould S.B."/>
            <person name="Rensing S.A."/>
        </authorList>
    </citation>
    <scope>NUCLEOTIDE SEQUENCE [LARGE SCALE GENOMIC DNA]</scope>
    <source>
        <strain evidence="11 12">S276</strain>
    </source>
</reference>
<keyword evidence="3" id="KW-0410">Iron transport</keyword>
<name>A0A388JYA5_CHABU</name>
<dbReference type="GO" id="GO:0005774">
    <property type="term" value="C:vacuolar membrane"/>
    <property type="evidence" value="ECO:0007669"/>
    <property type="project" value="UniProtKB-SubCell"/>
</dbReference>
<evidence type="ECO:0000313" key="12">
    <source>
        <dbReference type="Proteomes" id="UP000265515"/>
    </source>
</evidence>
<evidence type="ECO:0000256" key="5">
    <source>
        <dbReference type="ARBA" id="ARBA00022692"/>
    </source>
</evidence>
<dbReference type="GO" id="GO:0006826">
    <property type="term" value="P:iron ion transport"/>
    <property type="evidence" value="ECO:0007669"/>
    <property type="project" value="UniProtKB-KW"/>
</dbReference>
<comment type="subcellular location">
    <subcellularLocation>
        <location evidence="1">Vacuole membrane</location>
        <topology evidence="1">Multi-pass membrane protein</topology>
    </subcellularLocation>
</comment>
<dbReference type="AlphaFoldDB" id="A0A388JYA5"/>
<evidence type="ECO:0000256" key="10">
    <source>
        <dbReference type="SAM" id="Phobius"/>
    </source>
</evidence>
<evidence type="ECO:0000256" key="7">
    <source>
        <dbReference type="ARBA" id="ARBA00023136"/>
    </source>
</evidence>
<dbReference type="InterPro" id="IPR008217">
    <property type="entry name" value="Ccc1_fam"/>
</dbReference>
<feature type="region of interest" description="Disordered" evidence="9">
    <location>
        <begin position="1"/>
        <end position="39"/>
    </location>
</feature>
<feature type="transmembrane region" description="Helical" evidence="10">
    <location>
        <begin position="229"/>
        <end position="248"/>
    </location>
</feature>
<keyword evidence="3" id="KW-0406">Ion transport</keyword>
<evidence type="ECO:0000256" key="9">
    <source>
        <dbReference type="SAM" id="MobiDB-lite"/>
    </source>
</evidence>
<accession>A0A388JYA5</accession>
<keyword evidence="12" id="KW-1185">Reference proteome</keyword>
<evidence type="ECO:0000256" key="2">
    <source>
        <dbReference type="ARBA" id="ARBA00007049"/>
    </source>
</evidence>
<feature type="transmembrane region" description="Helical" evidence="10">
    <location>
        <begin position="254"/>
        <end position="277"/>
    </location>
</feature>
<feature type="compositionally biased region" description="Basic and acidic residues" evidence="9">
    <location>
        <begin position="1"/>
        <end position="10"/>
    </location>
</feature>
<comment type="similarity">
    <text evidence="2">Belongs to the CCC1 family.</text>
</comment>
<dbReference type="CDD" id="cd02432">
    <property type="entry name" value="Nodulin-21_like_1"/>
    <property type="match status" value="1"/>
</dbReference>
<dbReference type="Gramene" id="GBG62757">
    <property type="protein sequence ID" value="GBG62757"/>
    <property type="gene ID" value="CBR_g31774"/>
</dbReference>
<keyword evidence="5 10" id="KW-0812">Transmembrane</keyword>
<feature type="transmembrane region" description="Helical" evidence="10">
    <location>
        <begin position="97"/>
        <end position="121"/>
    </location>
</feature>
<evidence type="ECO:0000256" key="3">
    <source>
        <dbReference type="ARBA" id="ARBA00022496"/>
    </source>
</evidence>
<keyword evidence="3" id="KW-0408">Iron</keyword>
<dbReference type="EMBL" id="BFEA01000031">
    <property type="protein sequence ID" value="GBG62757.1"/>
    <property type="molecule type" value="Genomic_DNA"/>
</dbReference>
<dbReference type="OrthoDB" id="73465at2759"/>
<evidence type="ECO:0000256" key="6">
    <source>
        <dbReference type="ARBA" id="ARBA00022989"/>
    </source>
</evidence>
<organism evidence="11 12">
    <name type="scientific">Chara braunii</name>
    <name type="common">Braun's stonewort</name>
    <dbReference type="NCBI Taxonomy" id="69332"/>
    <lineage>
        <taxon>Eukaryota</taxon>
        <taxon>Viridiplantae</taxon>
        <taxon>Streptophyta</taxon>
        <taxon>Charophyceae</taxon>
        <taxon>Charales</taxon>
        <taxon>Characeae</taxon>
        <taxon>Chara</taxon>
    </lineage>
</organism>
<comment type="caution">
    <text evidence="11">The sequence shown here is derived from an EMBL/GenBank/DDBJ whole genome shotgun (WGS) entry which is preliminary data.</text>
</comment>
<sequence length="284" mass="29661">MSAAAARKEATSIAPYQGASSPSSSSSPTQSPDPDSRIDATSVTVEVAGSTTQPSNVHYSHRSPWLRAGVLGANDGLISTSSLLLGVSAVEDNQSSIVFAGLAAVVAGALSMAIGEFVSVYSQRDTEQADLDRERMEHQMGPESQARELEELAQIYVRRGLRYSLAKQVAVELTRVDPIRAHARDELGIDLDDLANPFQAAAVSAIAFGLGGIIPLLSCAFISKFKVRTALLLCVTTAALCGLGTLGAKLGGATIWRAALRVTVGGWIAMSITYGVLRVSGTAV</sequence>
<dbReference type="Pfam" id="PF01988">
    <property type="entry name" value="VIT1"/>
    <property type="match status" value="1"/>
</dbReference>
<feature type="transmembrane region" description="Helical" evidence="10">
    <location>
        <begin position="200"/>
        <end position="222"/>
    </location>
</feature>
<evidence type="ECO:0000256" key="1">
    <source>
        <dbReference type="ARBA" id="ARBA00004128"/>
    </source>
</evidence>
<keyword evidence="3" id="KW-0813">Transport</keyword>
<dbReference type="OMA" id="NKKMAIH"/>
<evidence type="ECO:0000313" key="11">
    <source>
        <dbReference type="EMBL" id="GBG62757.1"/>
    </source>
</evidence>
<dbReference type="Proteomes" id="UP000265515">
    <property type="component" value="Unassembled WGS sequence"/>
</dbReference>